<organism evidence="1 2">
    <name type="scientific">Lactobacillus helveticus CIRM-BIA 953</name>
    <dbReference type="NCBI Taxonomy" id="1226335"/>
    <lineage>
        <taxon>Bacteria</taxon>
        <taxon>Bacillati</taxon>
        <taxon>Bacillota</taxon>
        <taxon>Bacilli</taxon>
        <taxon>Lactobacillales</taxon>
        <taxon>Lactobacillaceae</taxon>
        <taxon>Lactobacillus</taxon>
    </lineage>
</organism>
<proteinExistence type="predicted"/>
<name>U4QN64_LACHE</name>
<evidence type="ECO:0000313" key="1">
    <source>
        <dbReference type="EMBL" id="CDI43714.1"/>
    </source>
</evidence>
<reference evidence="1 2" key="1">
    <citation type="submission" date="2013-09" db="EMBL/GenBank/DDBJ databases">
        <title>Draft Genome Sequence of five Lactobacillus helveticus strains CIRM-BIA 101T, 103, 104, 951 and 953 isolated from milk product.</title>
        <authorList>
            <person name="Valence F."/>
            <person name="Chuat V."/>
            <person name="Ma L."/>
            <person name="Creno S."/>
            <person name="Falentin H."/>
            <person name="Lortal S."/>
            <person name="Bizet C."/>
            <person name="Clermont D."/>
            <person name="Loux V."/>
            <person name="Bouchier C."/>
            <person name="Cousin S."/>
        </authorList>
    </citation>
    <scope>NUCLEOTIDE SEQUENCE [LARGE SCALE GENOMIC DNA]</scope>
    <source>
        <strain evidence="1 2">CIRM-BIA 953</strain>
    </source>
</reference>
<comment type="caution">
    <text evidence="1">The sequence shown here is derived from an EMBL/GenBank/DDBJ whole genome shotgun (WGS) entry which is preliminary data.</text>
</comment>
<sequence>MTIYNARIGAFFMQNILNVALS</sequence>
<evidence type="ECO:0000313" key="2">
    <source>
        <dbReference type="Proteomes" id="UP000017243"/>
    </source>
</evidence>
<dbReference type="AlphaFoldDB" id="U4QN64"/>
<protein>
    <submittedName>
        <fullName evidence="1">Uncharacterized protein</fullName>
    </submittedName>
</protein>
<gene>
    <name evidence="1" type="ORF">LHCIRMBIA953_01890</name>
</gene>
<accession>U4QN64</accession>
<dbReference type="Proteomes" id="UP000017243">
    <property type="component" value="Unassembled WGS sequence"/>
</dbReference>
<dbReference type="EMBL" id="CBUH010000185">
    <property type="protein sequence ID" value="CDI43714.1"/>
    <property type="molecule type" value="Genomic_DNA"/>
</dbReference>